<evidence type="ECO:0000256" key="1">
    <source>
        <dbReference type="SAM" id="MobiDB-lite"/>
    </source>
</evidence>
<feature type="compositionally biased region" description="Basic and acidic residues" evidence="1">
    <location>
        <begin position="54"/>
        <end position="63"/>
    </location>
</feature>
<feature type="compositionally biased region" description="Basic residues" evidence="1">
    <location>
        <begin position="64"/>
        <end position="76"/>
    </location>
</feature>
<proteinExistence type="predicted"/>
<feature type="region of interest" description="Disordered" evidence="1">
    <location>
        <begin position="54"/>
        <end position="76"/>
    </location>
</feature>
<accession>A0A2P2LDX3</accession>
<dbReference type="EMBL" id="GGEC01035681">
    <property type="protein sequence ID" value="MBX16165.1"/>
    <property type="molecule type" value="Transcribed_RNA"/>
</dbReference>
<dbReference type="AlphaFoldDB" id="A0A2P2LDX3"/>
<organism evidence="2">
    <name type="scientific">Rhizophora mucronata</name>
    <name type="common">Asiatic mangrove</name>
    <dbReference type="NCBI Taxonomy" id="61149"/>
    <lineage>
        <taxon>Eukaryota</taxon>
        <taxon>Viridiplantae</taxon>
        <taxon>Streptophyta</taxon>
        <taxon>Embryophyta</taxon>
        <taxon>Tracheophyta</taxon>
        <taxon>Spermatophyta</taxon>
        <taxon>Magnoliopsida</taxon>
        <taxon>eudicotyledons</taxon>
        <taxon>Gunneridae</taxon>
        <taxon>Pentapetalae</taxon>
        <taxon>rosids</taxon>
        <taxon>fabids</taxon>
        <taxon>Malpighiales</taxon>
        <taxon>Rhizophoraceae</taxon>
        <taxon>Rhizophora</taxon>
    </lineage>
</organism>
<name>A0A2P2LDX3_RHIMU</name>
<reference evidence="2" key="1">
    <citation type="submission" date="2018-02" db="EMBL/GenBank/DDBJ databases">
        <title>Rhizophora mucronata_Transcriptome.</title>
        <authorList>
            <person name="Meera S.P."/>
            <person name="Sreeshan A."/>
            <person name="Augustine A."/>
        </authorList>
    </citation>
    <scope>NUCLEOTIDE SEQUENCE</scope>
    <source>
        <tissue evidence="2">Leaf</tissue>
    </source>
</reference>
<evidence type="ECO:0000313" key="2">
    <source>
        <dbReference type="EMBL" id="MBX16165.1"/>
    </source>
</evidence>
<protein>
    <submittedName>
        <fullName evidence="2">Uncharacterized protein</fullName>
    </submittedName>
</protein>
<sequence>MSSLHGKKISTEQNQIMKSLTVMEETFERRNSLCRLLADATAIAIPRVHPLKLKLDKNREKPSKAKQKKRRHFLCP</sequence>